<dbReference type="InterPro" id="IPR008906">
    <property type="entry name" value="HATC_C_dom"/>
</dbReference>
<feature type="domain" description="HAT C-terminal dimerisation" evidence="2">
    <location>
        <begin position="28"/>
        <end position="92"/>
    </location>
</feature>
<feature type="compositionally biased region" description="Acidic residues" evidence="1">
    <location>
        <begin position="186"/>
        <end position="222"/>
    </location>
</feature>
<protein>
    <recommendedName>
        <fullName evidence="2">HAT C-terminal dimerisation domain-containing protein</fullName>
    </recommendedName>
</protein>
<name>A0AAD8LEW7_TARER</name>
<dbReference type="AlphaFoldDB" id="A0AAD8LEW7"/>
<organism evidence="3 4">
    <name type="scientific">Tagetes erecta</name>
    <name type="common">African marigold</name>
    <dbReference type="NCBI Taxonomy" id="13708"/>
    <lineage>
        <taxon>Eukaryota</taxon>
        <taxon>Viridiplantae</taxon>
        <taxon>Streptophyta</taxon>
        <taxon>Embryophyta</taxon>
        <taxon>Tracheophyta</taxon>
        <taxon>Spermatophyta</taxon>
        <taxon>Magnoliopsida</taxon>
        <taxon>eudicotyledons</taxon>
        <taxon>Gunneridae</taxon>
        <taxon>Pentapetalae</taxon>
        <taxon>asterids</taxon>
        <taxon>campanulids</taxon>
        <taxon>Asterales</taxon>
        <taxon>Asteraceae</taxon>
        <taxon>Asteroideae</taxon>
        <taxon>Heliantheae alliance</taxon>
        <taxon>Tageteae</taxon>
        <taxon>Tagetes</taxon>
    </lineage>
</organism>
<evidence type="ECO:0000259" key="2">
    <source>
        <dbReference type="Pfam" id="PF05699"/>
    </source>
</evidence>
<comment type="caution">
    <text evidence="3">The sequence shown here is derived from an EMBL/GenBank/DDBJ whole genome shotgun (WGS) entry which is preliminary data.</text>
</comment>
<feature type="region of interest" description="Disordered" evidence="1">
    <location>
        <begin position="120"/>
        <end position="222"/>
    </location>
</feature>
<dbReference type="SUPFAM" id="SSF53098">
    <property type="entry name" value="Ribonuclease H-like"/>
    <property type="match status" value="1"/>
</dbReference>
<dbReference type="GO" id="GO:0046983">
    <property type="term" value="F:protein dimerization activity"/>
    <property type="evidence" value="ECO:0007669"/>
    <property type="project" value="InterPro"/>
</dbReference>
<feature type="compositionally biased region" description="Basic and acidic residues" evidence="1">
    <location>
        <begin position="141"/>
        <end position="168"/>
    </location>
</feature>
<proteinExistence type="predicted"/>
<evidence type="ECO:0000313" key="4">
    <source>
        <dbReference type="Proteomes" id="UP001229421"/>
    </source>
</evidence>
<gene>
    <name evidence="3" type="ORF">QVD17_07121</name>
</gene>
<dbReference type="EMBL" id="JAUHHV010000001">
    <property type="protein sequence ID" value="KAK1441275.1"/>
    <property type="molecule type" value="Genomic_DNA"/>
</dbReference>
<dbReference type="InterPro" id="IPR012337">
    <property type="entry name" value="RNaseH-like_sf"/>
</dbReference>
<sequence>MKIESQLIDYNEKKGLFGFRGSLATYQTRPPVTWWEQYGDDTPELKAFAVKVLGLTCSASACERNWSTFNQVHTKRRNRLNTKRMNDLVFIMYNKKLKQKFLKKADLKEEDDPLLVENVMSDDEWIGDPNDTNENNIRGGRAGDERGGEVGDERGGRESEERGARLCRGEVGSSSRKRKSVQMNLIDEDDDVEVLEVGDDDEDCEDDPFDVDNDNDDAFYVV</sequence>
<evidence type="ECO:0000313" key="3">
    <source>
        <dbReference type="EMBL" id="KAK1441275.1"/>
    </source>
</evidence>
<reference evidence="3" key="1">
    <citation type="journal article" date="2023" name="bioRxiv">
        <title>Improved chromosome-level genome assembly for marigold (Tagetes erecta).</title>
        <authorList>
            <person name="Jiang F."/>
            <person name="Yuan L."/>
            <person name="Wang S."/>
            <person name="Wang H."/>
            <person name="Xu D."/>
            <person name="Wang A."/>
            <person name="Fan W."/>
        </authorList>
    </citation>
    <scope>NUCLEOTIDE SEQUENCE</scope>
    <source>
        <strain evidence="3">WSJ</strain>
        <tissue evidence="3">Leaf</tissue>
    </source>
</reference>
<keyword evidence="4" id="KW-1185">Reference proteome</keyword>
<dbReference type="Proteomes" id="UP001229421">
    <property type="component" value="Unassembled WGS sequence"/>
</dbReference>
<dbReference type="Pfam" id="PF05699">
    <property type="entry name" value="Dimer_Tnp_hAT"/>
    <property type="match status" value="1"/>
</dbReference>
<evidence type="ECO:0000256" key="1">
    <source>
        <dbReference type="SAM" id="MobiDB-lite"/>
    </source>
</evidence>
<accession>A0AAD8LEW7</accession>